<sequence length="134" mass="15229">MFASSSSTRSADRKHSIYDKRRMTFKAVLIYFFLILLHDCDGYVVAKITNGSVDATVSVVPTVHTRVTYLGFLIGSLGQSSDIGKVLLIFSHDYYDADINDLVKSIRFCRVVQIFYPYPVHWHPKCPQDTEESS</sequence>
<keyword evidence="17" id="KW-1185">Reference proteome</keyword>
<keyword evidence="14" id="KW-0464">Manganese</keyword>
<evidence type="ECO:0000256" key="10">
    <source>
        <dbReference type="ARBA" id="ARBA00023034"/>
    </source>
</evidence>
<protein>
    <submittedName>
        <fullName evidence="16">Uncharacterized protein</fullName>
    </submittedName>
</protein>
<evidence type="ECO:0000256" key="13">
    <source>
        <dbReference type="ARBA" id="ARBA00023180"/>
    </source>
</evidence>
<evidence type="ECO:0000256" key="8">
    <source>
        <dbReference type="ARBA" id="ARBA00022968"/>
    </source>
</evidence>
<dbReference type="STRING" id="7398.A0A1A9Z2I5"/>
<keyword evidence="11" id="KW-0472">Membrane</keyword>
<name>A0A1A9Z2I5_GLOPL</name>
<dbReference type="GO" id="GO:0046872">
    <property type="term" value="F:metal ion binding"/>
    <property type="evidence" value="ECO:0007669"/>
    <property type="project" value="UniProtKB-KW"/>
</dbReference>
<dbReference type="AlphaFoldDB" id="A0A1A9Z2I5"/>
<evidence type="ECO:0000313" key="16">
    <source>
        <dbReference type="EnsemblMetazoa" id="GPAI001759-PA"/>
    </source>
</evidence>
<dbReference type="Proteomes" id="UP000092445">
    <property type="component" value="Unassembled WGS sequence"/>
</dbReference>
<dbReference type="EnsemblMetazoa" id="GPAI001759-RA">
    <property type="protein sequence ID" value="GPAI001759-PA"/>
    <property type="gene ID" value="GPAI001759"/>
</dbReference>
<evidence type="ECO:0000256" key="1">
    <source>
        <dbReference type="ARBA" id="ARBA00001936"/>
    </source>
</evidence>
<proteinExistence type="predicted"/>
<dbReference type="UniPathway" id="UPA00378"/>
<evidence type="ECO:0000256" key="5">
    <source>
        <dbReference type="ARBA" id="ARBA00022679"/>
    </source>
</evidence>
<evidence type="ECO:0000256" key="12">
    <source>
        <dbReference type="ARBA" id="ARBA00023157"/>
    </source>
</evidence>
<dbReference type="GO" id="GO:0006487">
    <property type="term" value="P:protein N-linked glycosylation"/>
    <property type="evidence" value="ECO:0007669"/>
    <property type="project" value="TreeGrafter"/>
</dbReference>
<evidence type="ECO:0000256" key="14">
    <source>
        <dbReference type="ARBA" id="ARBA00023211"/>
    </source>
</evidence>
<keyword evidence="8" id="KW-0735">Signal-anchor</keyword>
<evidence type="ECO:0000256" key="7">
    <source>
        <dbReference type="ARBA" id="ARBA00022723"/>
    </source>
</evidence>
<evidence type="ECO:0000256" key="6">
    <source>
        <dbReference type="ARBA" id="ARBA00022692"/>
    </source>
</evidence>
<keyword evidence="6" id="KW-0812">Transmembrane</keyword>
<comment type="subcellular location">
    <subcellularLocation>
        <location evidence="2">Golgi apparatus membrane</location>
        <topology evidence="2">Single-pass type II membrane protein</topology>
    </subcellularLocation>
</comment>
<keyword evidence="9" id="KW-1133">Transmembrane helix</keyword>
<evidence type="ECO:0000256" key="2">
    <source>
        <dbReference type="ARBA" id="ARBA00004323"/>
    </source>
</evidence>
<evidence type="ECO:0000313" key="17">
    <source>
        <dbReference type="Proteomes" id="UP000092445"/>
    </source>
</evidence>
<feature type="binding site" evidence="15">
    <location>
        <position position="93"/>
    </location>
    <ligand>
        <name>substrate</name>
    </ligand>
</feature>
<keyword evidence="5" id="KW-0808">Transferase</keyword>
<evidence type="ECO:0000256" key="4">
    <source>
        <dbReference type="ARBA" id="ARBA00022676"/>
    </source>
</evidence>
<keyword evidence="4" id="KW-0328">Glycosyltransferase</keyword>
<evidence type="ECO:0000256" key="9">
    <source>
        <dbReference type="ARBA" id="ARBA00022989"/>
    </source>
</evidence>
<reference evidence="17" key="1">
    <citation type="submission" date="2014-03" db="EMBL/GenBank/DDBJ databases">
        <authorList>
            <person name="Aksoy S."/>
            <person name="Warren W."/>
            <person name="Wilson R.K."/>
        </authorList>
    </citation>
    <scope>NUCLEOTIDE SEQUENCE [LARGE SCALE GENOMIC DNA]</scope>
    <source>
        <strain evidence="17">IAEA</strain>
    </source>
</reference>
<keyword evidence="10" id="KW-0333">Golgi apparatus</keyword>
<accession>A0A1A9Z2I5</accession>
<dbReference type="GO" id="GO:0005795">
    <property type="term" value="C:Golgi stack"/>
    <property type="evidence" value="ECO:0007669"/>
    <property type="project" value="InterPro"/>
</dbReference>
<dbReference type="GO" id="GO:0009312">
    <property type="term" value="P:oligosaccharide biosynthetic process"/>
    <property type="evidence" value="ECO:0007669"/>
    <property type="project" value="InterPro"/>
</dbReference>
<keyword evidence="13" id="KW-0325">Glycoprotein</keyword>
<comment type="cofactor">
    <cofactor evidence="1">
        <name>Mn(2+)</name>
        <dbReference type="ChEBI" id="CHEBI:29035"/>
    </cofactor>
</comment>
<organism evidence="16 17">
    <name type="scientific">Glossina pallidipes</name>
    <name type="common">Tsetse fly</name>
    <dbReference type="NCBI Taxonomy" id="7398"/>
    <lineage>
        <taxon>Eukaryota</taxon>
        <taxon>Metazoa</taxon>
        <taxon>Ecdysozoa</taxon>
        <taxon>Arthropoda</taxon>
        <taxon>Hexapoda</taxon>
        <taxon>Insecta</taxon>
        <taxon>Pterygota</taxon>
        <taxon>Neoptera</taxon>
        <taxon>Endopterygota</taxon>
        <taxon>Diptera</taxon>
        <taxon>Brachycera</taxon>
        <taxon>Muscomorpha</taxon>
        <taxon>Hippoboscoidea</taxon>
        <taxon>Glossinidae</taxon>
        <taxon>Glossina</taxon>
    </lineage>
</organism>
<comment type="pathway">
    <text evidence="3">Protein modification; protein glycosylation.</text>
</comment>
<evidence type="ECO:0000256" key="15">
    <source>
        <dbReference type="PIRSR" id="PIRSR607754-1"/>
    </source>
</evidence>
<keyword evidence="12" id="KW-1015">Disulfide bond</keyword>
<keyword evidence="7" id="KW-0479">Metal-binding</keyword>
<dbReference type="Pfam" id="PF05060">
    <property type="entry name" value="MGAT2"/>
    <property type="match status" value="1"/>
</dbReference>
<evidence type="ECO:0000256" key="3">
    <source>
        <dbReference type="ARBA" id="ARBA00004922"/>
    </source>
</evidence>
<reference evidence="16" key="2">
    <citation type="submission" date="2020-05" db="UniProtKB">
        <authorList>
            <consortium name="EnsemblMetazoa"/>
        </authorList>
    </citation>
    <scope>IDENTIFICATION</scope>
    <source>
        <strain evidence="16">IAEA</strain>
    </source>
</reference>
<evidence type="ECO:0000256" key="11">
    <source>
        <dbReference type="ARBA" id="ARBA00023136"/>
    </source>
</evidence>
<dbReference type="GO" id="GO:0008455">
    <property type="term" value="F:alpha-1,6-mannosylglycoprotein 2-beta-N-acetylglucosaminyltransferase activity"/>
    <property type="evidence" value="ECO:0007669"/>
    <property type="project" value="InterPro"/>
</dbReference>
<dbReference type="PANTHER" id="PTHR12871">
    <property type="entry name" value="BETA-1,2-N-ACETYLGLUCOSAMINYLTRANSFERASE II"/>
    <property type="match status" value="1"/>
</dbReference>
<dbReference type="InterPro" id="IPR007754">
    <property type="entry name" value="GlcNAc_II"/>
</dbReference>
<dbReference type="VEuPathDB" id="VectorBase:GPAI001759"/>
<dbReference type="PANTHER" id="PTHR12871:SF0">
    <property type="entry name" value="ALPHA-1,6-MANNOSYL-GLYCOPROTEIN 2-BETA-N-ACETYLGLUCOSAMINYLTRANSFERASE"/>
    <property type="match status" value="1"/>
</dbReference>
<dbReference type="GO" id="GO:0000139">
    <property type="term" value="C:Golgi membrane"/>
    <property type="evidence" value="ECO:0007669"/>
    <property type="project" value="UniProtKB-SubCell"/>
</dbReference>